<keyword evidence="3" id="KW-0378">Hydrolase</keyword>
<dbReference type="PANTHER" id="PTHR30001">
    <property type="entry name" value="RIBONUCLEASE"/>
    <property type="match status" value="1"/>
</dbReference>
<dbReference type="AlphaFoldDB" id="A0A511WYA7"/>
<keyword evidence="8" id="KW-1185">Reference proteome</keyword>
<reference evidence="7 8" key="1">
    <citation type="submission" date="2019-07" db="EMBL/GenBank/DDBJ databases">
        <title>Whole genome shotgun sequence of Halolactibacillus alkaliphilus NBRC 103919.</title>
        <authorList>
            <person name="Hosoyama A."/>
            <person name="Uohara A."/>
            <person name="Ohji S."/>
            <person name="Ichikawa N."/>
        </authorList>
    </citation>
    <scope>NUCLEOTIDE SEQUENCE [LARGE SCALE GENOMIC DNA]</scope>
    <source>
        <strain evidence="7 8">NBRC 103919</strain>
    </source>
</reference>
<dbReference type="GO" id="GO:0005737">
    <property type="term" value="C:cytoplasm"/>
    <property type="evidence" value="ECO:0007669"/>
    <property type="project" value="TreeGrafter"/>
</dbReference>
<evidence type="ECO:0000313" key="8">
    <source>
        <dbReference type="Proteomes" id="UP000321400"/>
    </source>
</evidence>
<organism evidence="7 8">
    <name type="scientific">Halolactibacillus alkaliphilus</name>
    <dbReference type="NCBI Taxonomy" id="442899"/>
    <lineage>
        <taxon>Bacteria</taxon>
        <taxon>Bacillati</taxon>
        <taxon>Bacillota</taxon>
        <taxon>Bacilli</taxon>
        <taxon>Bacillales</taxon>
        <taxon>Bacillaceae</taxon>
        <taxon>Halolactibacillus</taxon>
    </lineage>
</organism>
<proteinExistence type="predicted"/>
<gene>
    <name evidence="7" type="ORF">HAL01_04710</name>
</gene>
<dbReference type="InterPro" id="IPR004659">
    <property type="entry name" value="RNase_E/G"/>
</dbReference>
<keyword evidence="2" id="KW-0479">Metal-binding</keyword>
<accession>A0A511WYA7</accession>
<dbReference type="RefSeq" id="WP_089800309.1">
    <property type="nucleotide sequence ID" value="NZ_BJYE01000004.1"/>
</dbReference>
<name>A0A511WYA7_9BACI</name>
<comment type="caution">
    <text evidence="7">The sequence shown here is derived from an EMBL/GenBank/DDBJ whole genome shotgun (WGS) entry which is preliminary data.</text>
</comment>
<dbReference type="Proteomes" id="UP000321400">
    <property type="component" value="Unassembled WGS sequence"/>
</dbReference>
<dbReference type="InterPro" id="IPR019307">
    <property type="entry name" value="RNA-bd_AU-1/RNase_E/G"/>
</dbReference>
<evidence type="ECO:0000259" key="6">
    <source>
        <dbReference type="Pfam" id="PF10150"/>
    </source>
</evidence>
<dbReference type="InterPro" id="IPR012340">
    <property type="entry name" value="NA-bd_OB-fold"/>
</dbReference>
<evidence type="ECO:0000313" key="7">
    <source>
        <dbReference type="EMBL" id="GEN56007.1"/>
    </source>
</evidence>
<dbReference type="SUPFAM" id="SSF50249">
    <property type="entry name" value="Nucleic acid-binding proteins"/>
    <property type="match status" value="1"/>
</dbReference>
<dbReference type="GO" id="GO:0004540">
    <property type="term" value="F:RNA nuclease activity"/>
    <property type="evidence" value="ECO:0007669"/>
    <property type="project" value="InterPro"/>
</dbReference>
<dbReference type="CDD" id="cd04453">
    <property type="entry name" value="S1_RNase_E"/>
    <property type="match status" value="1"/>
</dbReference>
<evidence type="ECO:0000256" key="1">
    <source>
        <dbReference type="ARBA" id="ARBA00001946"/>
    </source>
</evidence>
<dbReference type="Pfam" id="PF10150">
    <property type="entry name" value="RNase_E_G"/>
    <property type="match status" value="1"/>
</dbReference>
<dbReference type="GO" id="GO:0016787">
    <property type="term" value="F:hydrolase activity"/>
    <property type="evidence" value="ECO:0007669"/>
    <property type="project" value="UniProtKB-KW"/>
</dbReference>
<dbReference type="Gene3D" id="2.40.50.140">
    <property type="entry name" value="Nucleic acid-binding proteins"/>
    <property type="match status" value="1"/>
</dbReference>
<comment type="cofactor">
    <cofactor evidence="1">
        <name>Mg(2+)</name>
        <dbReference type="ChEBI" id="CHEBI:18420"/>
    </cofactor>
</comment>
<protein>
    <submittedName>
        <fullName evidence="7">Ribonuclease E</fullName>
    </submittedName>
</protein>
<keyword evidence="5" id="KW-0694">RNA-binding</keyword>
<sequence>MITLYLLTTLTETLHVTLDAGKLLDVDFIRPNRLQGVGAIFHGRIEKKDDQLQAYFIDIGTDTFGYLDYKDALSTEHSPLTEGQYVMVQVTKAPYLSKGARLTQKIDLSDEALVYLPFEEKVNVSKKLSDETRDYLRTCLTPHIETGGVIVRTKAAESDPQMLIRKFHYFHAQFEQFKATQKQMKKPGMISSEATISVAKVQRLTFDQVETIIVDDVKLKRQIECMLPEIADRVKVKRQALRDISSQLTTYMNQLASPVVQLAEGVELVIEQTEAMTVIDINSSSYKTNASRKQAVININRLAVKAIARELQKRNISGMVVIDFIRMINKKDQQLVHDALKRAVTSDPAPVTLYGFTRLGLFELTRKRTTESVMYTLFNQEIQSLERTQETHCYELERALIVMDTDSCLIAMNKNFLQRFKTLVNVAQLKEKVMPDTYVIQRDIKAGYEIVRSGSHALINEFILNNPAETIDMLL</sequence>
<evidence type="ECO:0000256" key="2">
    <source>
        <dbReference type="ARBA" id="ARBA00022723"/>
    </source>
</evidence>
<feature type="domain" description="RNA-binding protein AU-1/Ribonuclease E/G" evidence="6">
    <location>
        <begin position="110"/>
        <end position="369"/>
    </location>
</feature>
<dbReference type="GO" id="GO:0006364">
    <property type="term" value="P:rRNA processing"/>
    <property type="evidence" value="ECO:0007669"/>
    <property type="project" value="TreeGrafter"/>
</dbReference>
<dbReference type="GO" id="GO:0003723">
    <property type="term" value="F:RNA binding"/>
    <property type="evidence" value="ECO:0007669"/>
    <property type="project" value="UniProtKB-KW"/>
</dbReference>
<dbReference type="STRING" id="442899.SAMN05720591_10559"/>
<dbReference type="GO" id="GO:0046872">
    <property type="term" value="F:metal ion binding"/>
    <property type="evidence" value="ECO:0007669"/>
    <property type="project" value="UniProtKB-KW"/>
</dbReference>
<keyword evidence="4" id="KW-0460">Magnesium</keyword>
<evidence type="ECO:0000256" key="4">
    <source>
        <dbReference type="ARBA" id="ARBA00022842"/>
    </source>
</evidence>
<evidence type="ECO:0000256" key="5">
    <source>
        <dbReference type="ARBA" id="ARBA00022884"/>
    </source>
</evidence>
<dbReference type="EMBL" id="BJYE01000004">
    <property type="protein sequence ID" value="GEN56007.1"/>
    <property type="molecule type" value="Genomic_DNA"/>
</dbReference>
<evidence type="ECO:0000256" key="3">
    <source>
        <dbReference type="ARBA" id="ARBA00022801"/>
    </source>
</evidence>
<dbReference type="PANTHER" id="PTHR30001:SF0">
    <property type="entry name" value="RIBONUCLEASE G"/>
    <property type="match status" value="1"/>
</dbReference>